<comment type="similarity">
    <text evidence="1">Belongs to the UPF0251 family.</text>
</comment>
<gene>
    <name evidence="2" type="ORF">KP005_18715</name>
</gene>
<organism evidence="2 3">
    <name type="scientific">Geomonas diazotrophica</name>
    <dbReference type="NCBI Taxonomy" id="2843197"/>
    <lineage>
        <taxon>Bacteria</taxon>
        <taxon>Pseudomonadati</taxon>
        <taxon>Thermodesulfobacteriota</taxon>
        <taxon>Desulfuromonadia</taxon>
        <taxon>Geobacterales</taxon>
        <taxon>Geobacteraceae</taxon>
        <taxon>Geomonas</taxon>
    </lineage>
</organism>
<accession>A0ABX8JHW9</accession>
<evidence type="ECO:0000313" key="2">
    <source>
        <dbReference type="EMBL" id="QWV97348.1"/>
    </source>
</evidence>
<protein>
    <submittedName>
        <fullName evidence="2">DUF134 domain-containing protein</fullName>
    </submittedName>
</protein>
<evidence type="ECO:0000313" key="3">
    <source>
        <dbReference type="Proteomes" id="UP000683493"/>
    </source>
</evidence>
<name>A0ABX8JHW9_9BACT</name>
<reference evidence="2 3" key="1">
    <citation type="submission" date="2021-06" db="EMBL/GenBank/DDBJ databases">
        <title>Gemonas diversity in paddy soil.</title>
        <authorList>
            <person name="Liu G."/>
        </authorList>
    </citation>
    <scope>NUCLEOTIDE SEQUENCE [LARGE SCALE GENOMIC DNA]</scope>
    <source>
        <strain evidence="2 3">RG29</strain>
    </source>
</reference>
<keyword evidence="3" id="KW-1185">Reference proteome</keyword>
<dbReference type="PANTHER" id="PTHR37478:SF2">
    <property type="entry name" value="UPF0251 PROTEIN TK0562"/>
    <property type="match status" value="1"/>
</dbReference>
<dbReference type="Proteomes" id="UP000683493">
    <property type="component" value="Chromosome"/>
</dbReference>
<evidence type="ECO:0000256" key="1">
    <source>
        <dbReference type="ARBA" id="ARBA00009350"/>
    </source>
</evidence>
<dbReference type="PANTHER" id="PTHR37478">
    <property type="match status" value="1"/>
</dbReference>
<dbReference type="Pfam" id="PF02001">
    <property type="entry name" value="DUF134"/>
    <property type="match status" value="1"/>
</dbReference>
<proteinExistence type="inferred from homology"/>
<dbReference type="EMBL" id="CP076724">
    <property type="protein sequence ID" value="QWV97348.1"/>
    <property type="molecule type" value="Genomic_DNA"/>
</dbReference>
<dbReference type="InterPro" id="IPR002852">
    <property type="entry name" value="UPF0251"/>
</dbReference>
<sequence>MPRPRKPRTCICPHRAGFAAVFKPAGTPLMELDLVRLAHDELDALHLCDGEGKTQEEAGVCLGVSRGTVQRLLAAARSKVAQALVQQKALAISGAPGAVTSFPCGNDTERSADGIASGNR</sequence>